<evidence type="ECO:0000313" key="14">
    <source>
        <dbReference type="Proteomes" id="UP000489600"/>
    </source>
</evidence>
<dbReference type="GO" id="GO:0046872">
    <property type="term" value="F:metal ion binding"/>
    <property type="evidence" value="ECO:0007669"/>
    <property type="project" value="UniProtKB-KW"/>
</dbReference>
<dbReference type="GO" id="GO:0004462">
    <property type="term" value="F:lactoylglutathione lyase activity"/>
    <property type="evidence" value="ECO:0007669"/>
    <property type="project" value="UniProtKB-EC"/>
</dbReference>
<dbReference type="SUPFAM" id="SSF54593">
    <property type="entry name" value="Glyoxalase/Bleomycin resistance protein/Dihydroxybiphenyl dioxygenase"/>
    <property type="match status" value="2"/>
</dbReference>
<dbReference type="FunFam" id="3.10.180.10:FF:000004">
    <property type="entry name" value="Lactoylglutathione lyase"/>
    <property type="match status" value="2"/>
</dbReference>
<evidence type="ECO:0000259" key="12">
    <source>
        <dbReference type="PROSITE" id="PS51819"/>
    </source>
</evidence>
<proteinExistence type="inferred from homology"/>
<dbReference type="InterPro" id="IPR004360">
    <property type="entry name" value="Glyas_Fos-R_dOase_dom"/>
</dbReference>
<dbReference type="GO" id="GO:0019243">
    <property type="term" value="P:methylglyoxal catabolic process to D-lactate via S-lactoyl-glutathione"/>
    <property type="evidence" value="ECO:0007669"/>
    <property type="project" value="UniProtKB-ARBA"/>
</dbReference>
<dbReference type="InterPro" id="IPR037523">
    <property type="entry name" value="VOC_core"/>
</dbReference>
<keyword evidence="5 11" id="KW-0479">Metal-binding</keyword>
<evidence type="ECO:0000256" key="8">
    <source>
        <dbReference type="ARBA" id="ARBA00030537"/>
    </source>
</evidence>
<dbReference type="NCBIfam" id="TIGR00068">
    <property type="entry name" value="glyox_I"/>
    <property type="match status" value="1"/>
</dbReference>
<keyword evidence="14" id="KW-1185">Reference proteome</keyword>
<evidence type="ECO:0000256" key="10">
    <source>
        <dbReference type="PIRSR" id="PIRSR604361-1"/>
    </source>
</evidence>
<evidence type="ECO:0000256" key="1">
    <source>
        <dbReference type="ARBA" id="ARBA00003610"/>
    </source>
</evidence>
<evidence type="ECO:0000256" key="5">
    <source>
        <dbReference type="ARBA" id="ARBA00022723"/>
    </source>
</evidence>
<dbReference type="PROSITE" id="PS51819">
    <property type="entry name" value="VOC"/>
    <property type="match status" value="2"/>
</dbReference>
<comment type="caution">
    <text evidence="13">The sequence shown here is derived from an EMBL/GenBank/DDBJ whole genome shotgun (WGS) entry which is preliminary data.</text>
</comment>
<keyword evidence="6" id="KW-0677">Repeat</keyword>
<comment type="similarity">
    <text evidence="3">Belongs to the glyoxalase I family.</text>
</comment>
<feature type="binding site" evidence="11">
    <location>
        <position position="163"/>
    </location>
    <ligand>
        <name>Zn(2+)</name>
        <dbReference type="ChEBI" id="CHEBI:29105"/>
        <note>ligand shared between dimeric partners</note>
    </ligand>
</feature>
<comment type="pathway">
    <text evidence="2">Secondary metabolite metabolism; methylglyoxal degradation; (R)-lactate from methylglyoxal: step 1/2.</text>
</comment>
<dbReference type="Pfam" id="PF00903">
    <property type="entry name" value="Glyoxalase"/>
    <property type="match status" value="2"/>
</dbReference>
<feature type="domain" description="VOC" evidence="12">
    <location>
        <begin position="221"/>
        <end position="345"/>
    </location>
</feature>
<dbReference type="UniPathway" id="UPA00619">
    <property type="reaction ID" value="UER00675"/>
</dbReference>
<feature type="binding site" evidence="11">
    <location>
        <position position="145"/>
    </location>
    <ligand>
        <name>Zn(2+)</name>
        <dbReference type="ChEBI" id="CHEBI:29105"/>
        <note>ligand shared between dimeric partners</note>
    </ligand>
</feature>
<dbReference type="InterPro" id="IPR029068">
    <property type="entry name" value="Glyas_Bleomycin-R_OHBP_Dase"/>
</dbReference>
<dbReference type="InterPro" id="IPR018146">
    <property type="entry name" value="Glyoxalase_1_CS"/>
</dbReference>
<dbReference type="CDD" id="cd16358">
    <property type="entry name" value="GlxI_Ni"/>
    <property type="match status" value="2"/>
</dbReference>
<dbReference type="GO" id="GO:0005737">
    <property type="term" value="C:cytoplasm"/>
    <property type="evidence" value="ECO:0007669"/>
    <property type="project" value="TreeGrafter"/>
</dbReference>
<dbReference type="Gene3D" id="3.10.180.10">
    <property type="entry name" value="2,3-Dihydroxybiphenyl 1,2-Dioxygenase, domain 1"/>
    <property type="match status" value="2"/>
</dbReference>
<keyword evidence="7" id="KW-0456">Lyase</keyword>
<evidence type="ECO:0000256" key="4">
    <source>
        <dbReference type="ARBA" id="ARBA00012081"/>
    </source>
</evidence>
<protein>
    <recommendedName>
        <fullName evidence="4">lactoylglutathione lyase</fullName>
        <ecNumber evidence="4">4.4.1.5</ecNumber>
    </recommendedName>
    <alternativeName>
        <fullName evidence="8">Glyoxalase I</fullName>
    </alternativeName>
</protein>
<dbReference type="OrthoDB" id="16820at2759"/>
<dbReference type="PANTHER" id="PTHR46036:SF5">
    <property type="entry name" value="LACTOYLGLUTATHIONE LYASE"/>
    <property type="match status" value="1"/>
</dbReference>
<dbReference type="Proteomes" id="UP000489600">
    <property type="component" value="Unassembled WGS sequence"/>
</dbReference>
<feature type="active site" description="Proton donor/acceptor" evidence="10">
    <location>
        <position position="211"/>
    </location>
</feature>
<evidence type="ECO:0000256" key="9">
    <source>
        <dbReference type="ARBA" id="ARBA00048273"/>
    </source>
</evidence>
<comment type="cofactor">
    <cofactor evidence="11">
        <name>Zn(2+)</name>
        <dbReference type="ChEBI" id="CHEBI:29105"/>
    </cofactor>
    <text evidence="11">Binds 1 zinc ion per subunit. In the homodimer, two zinc ions are bound between subunits.</text>
</comment>
<evidence type="ECO:0000256" key="2">
    <source>
        <dbReference type="ARBA" id="ARBA00005008"/>
    </source>
</evidence>
<dbReference type="AlphaFoldDB" id="A0A565B0R8"/>
<dbReference type="EC" id="4.4.1.5" evidence="4"/>
<comment type="catalytic activity">
    <reaction evidence="9">
        <text>(R)-S-lactoylglutathione = methylglyoxal + glutathione</text>
        <dbReference type="Rhea" id="RHEA:19069"/>
        <dbReference type="ChEBI" id="CHEBI:17158"/>
        <dbReference type="ChEBI" id="CHEBI:57474"/>
        <dbReference type="ChEBI" id="CHEBI:57925"/>
        <dbReference type="EC" id="4.4.1.5"/>
    </reaction>
</comment>
<comment type="function">
    <text evidence="1">Catalyzes the conversion of hemimercaptal, formed from methylglyoxal and glutathione, to S-lactoylglutathione.</text>
</comment>
<evidence type="ECO:0000256" key="11">
    <source>
        <dbReference type="PIRSR" id="PIRSR604361-3"/>
    </source>
</evidence>
<sequence>MVRIIPMASSIRPSIGCFSASPRFPVSPNLSRTFSYSHVPQSQLFGTINAHKLLRRSVNCLGVAESGNAAQASTATTQDDLLQWVKNDNRRMLHVVYRVGDLDRTIKFYTECLGMKLLRKRDIPEEKYTNAFLGYGPEDSHFVIELTYNYGVDKYDIGAGFGHFGIAVDDVGKIVELIKAKGGKVTREPGPVKGGKTVIAFIEDPDGYKFELLERGATPEPLCQVMLRVGDLDRSIKFYEKAFGMELLRTRDNPEYKYKIAMMGYGPEDKTAVLELTYNYGVTEYDKGNAYAQIAIGTDDVYKTAEAVKLFGGKITREPGPLPGISTKITACLDPDGWKSVFVDNIDFLKELE</sequence>
<feature type="domain" description="VOC" evidence="12">
    <location>
        <begin position="91"/>
        <end position="215"/>
    </location>
</feature>
<organism evidence="13 14">
    <name type="scientific">Arabis nemorensis</name>
    <dbReference type="NCBI Taxonomy" id="586526"/>
    <lineage>
        <taxon>Eukaryota</taxon>
        <taxon>Viridiplantae</taxon>
        <taxon>Streptophyta</taxon>
        <taxon>Embryophyta</taxon>
        <taxon>Tracheophyta</taxon>
        <taxon>Spermatophyta</taxon>
        <taxon>Magnoliopsida</taxon>
        <taxon>eudicotyledons</taxon>
        <taxon>Gunneridae</taxon>
        <taxon>Pentapetalae</taxon>
        <taxon>rosids</taxon>
        <taxon>malvids</taxon>
        <taxon>Brassicales</taxon>
        <taxon>Brassicaceae</taxon>
        <taxon>Arabideae</taxon>
        <taxon>Arabis</taxon>
    </lineage>
</organism>
<gene>
    <name evidence="13" type="ORF">ANE_LOCUS4800</name>
</gene>
<evidence type="ECO:0000313" key="13">
    <source>
        <dbReference type="EMBL" id="VVA94355.1"/>
    </source>
</evidence>
<evidence type="ECO:0000256" key="3">
    <source>
        <dbReference type="ARBA" id="ARBA00010363"/>
    </source>
</evidence>
<evidence type="ECO:0000256" key="7">
    <source>
        <dbReference type="ARBA" id="ARBA00023239"/>
    </source>
</evidence>
<accession>A0A565B0R8</accession>
<name>A0A565B0R8_9BRAS</name>
<dbReference type="PANTHER" id="PTHR46036">
    <property type="entry name" value="LACTOYLGLUTATHIONE LYASE"/>
    <property type="match status" value="1"/>
</dbReference>
<keyword evidence="11" id="KW-0862">Zinc</keyword>
<dbReference type="PROSITE" id="PS00934">
    <property type="entry name" value="GLYOXALASE_I_1"/>
    <property type="match status" value="2"/>
</dbReference>
<reference evidence="13" key="1">
    <citation type="submission" date="2019-07" db="EMBL/GenBank/DDBJ databases">
        <authorList>
            <person name="Dittberner H."/>
        </authorList>
    </citation>
    <scope>NUCLEOTIDE SEQUENCE [LARGE SCALE GENOMIC DNA]</scope>
</reference>
<evidence type="ECO:0000256" key="6">
    <source>
        <dbReference type="ARBA" id="ARBA00022737"/>
    </source>
</evidence>
<dbReference type="EMBL" id="CABITT030000002">
    <property type="protein sequence ID" value="VVA94355.1"/>
    <property type="molecule type" value="Genomic_DNA"/>
</dbReference>
<feature type="binding site" evidence="11">
    <location>
        <position position="211"/>
    </location>
    <ligand>
        <name>Zn(2+)</name>
        <dbReference type="ChEBI" id="CHEBI:29105"/>
        <note>ligand shared between dimeric partners</note>
    </ligand>
</feature>
<dbReference type="InterPro" id="IPR004361">
    <property type="entry name" value="Glyoxalase_1"/>
</dbReference>